<keyword evidence="1" id="KW-0812">Transmembrane</keyword>
<sequence length="48" mass="5356">MENNLLPRRLIFDPGAALDFLLGCFFVGVFFVAIGLKMRGLNEKLVEA</sequence>
<comment type="caution">
    <text evidence="2">The sequence shown here is derived from an EMBL/GenBank/DDBJ whole genome shotgun (WGS) entry which is preliminary data.</text>
</comment>
<accession>A0ABU9MUA1</accession>
<gene>
    <name evidence="2" type="ORF">WCN91_00295</name>
</gene>
<proteinExistence type="predicted"/>
<organism evidence="2 3">
    <name type="scientific">Pseudoalteromonas qingdaonensis</name>
    <dbReference type="NCBI Taxonomy" id="3131913"/>
    <lineage>
        <taxon>Bacteria</taxon>
        <taxon>Pseudomonadati</taxon>
        <taxon>Pseudomonadota</taxon>
        <taxon>Gammaproteobacteria</taxon>
        <taxon>Alteromonadales</taxon>
        <taxon>Pseudoalteromonadaceae</taxon>
        <taxon>Pseudoalteromonas</taxon>
    </lineage>
</organism>
<keyword evidence="1" id="KW-0472">Membrane</keyword>
<dbReference type="EMBL" id="JBCGCU010000001">
    <property type="protein sequence ID" value="MEM0513891.1"/>
    <property type="molecule type" value="Genomic_DNA"/>
</dbReference>
<evidence type="ECO:0000313" key="2">
    <source>
        <dbReference type="EMBL" id="MEM0513891.1"/>
    </source>
</evidence>
<protein>
    <submittedName>
        <fullName evidence="2">Uncharacterized protein</fullName>
    </submittedName>
</protein>
<dbReference type="Proteomes" id="UP001447008">
    <property type="component" value="Unassembled WGS sequence"/>
</dbReference>
<reference evidence="2 3" key="1">
    <citation type="submission" date="2024-03" db="EMBL/GenBank/DDBJ databases">
        <title>Pseudoalteromonas qingdaonensis sp. nov., isolated from the intestines of marine benthic organisms.</title>
        <authorList>
            <person name="Lin X."/>
            <person name="Fang S."/>
            <person name="Hu X."/>
        </authorList>
    </citation>
    <scope>NUCLEOTIDE SEQUENCE [LARGE SCALE GENOMIC DNA]</scope>
    <source>
        <strain evidence="2 3">YIC-827</strain>
    </source>
</reference>
<evidence type="ECO:0000313" key="3">
    <source>
        <dbReference type="Proteomes" id="UP001447008"/>
    </source>
</evidence>
<keyword evidence="3" id="KW-1185">Reference proteome</keyword>
<evidence type="ECO:0000256" key="1">
    <source>
        <dbReference type="SAM" id="Phobius"/>
    </source>
</evidence>
<name>A0ABU9MUA1_9GAMM</name>
<feature type="transmembrane region" description="Helical" evidence="1">
    <location>
        <begin position="20"/>
        <end position="36"/>
    </location>
</feature>
<keyword evidence="1" id="KW-1133">Transmembrane helix</keyword>